<evidence type="ECO:0000313" key="3">
    <source>
        <dbReference type="Proteomes" id="UP000242520"/>
    </source>
</evidence>
<proteinExistence type="predicted"/>
<keyword evidence="1" id="KW-1133">Transmembrane helix</keyword>
<accession>A0A1M5PFS2</accession>
<gene>
    <name evidence="2" type="ORF">SAMN02744040_00458</name>
</gene>
<dbReference type="RefSeq" id="WP_178137425.1">
    <property type="nucleotide sequence ID" value="NZ_FQXH01000006.1"/>
</dbReference>
<reference evidence="3" key="1">
    <citation type="submission" date="2016-11" db="EMBL/GenBank/DDBJ databases">
        <authorList>
            <person name="Varghese N."/>
            <person name="Submissions S."/>
        </authorList>
    </citation>
    <scope>NUCLEOTIDE SEQUENCE [LARGE SCALE GENOMIC DNA]</scope>
    <source>
        <strain evidence="3">DSM 15285</strain>
    </source>
</reference>
<organism evidence="2 3">
    <name type="scientific">Tepidibacter thalassicus DSM 15285</name>
    <dbReference type="NCBI Taxonomy" id="1123350"/>
    <lineage>
        <taxon>Bacteria</taxon>
        <taxon>Bacillati</taxon>
        <taxon>Bacillota</taxon>
        <taxon>Clostridia</taxon>
        <taxon>Peptostreptococcales</taxon>
        <taxon>Peptostreptococcaceae</taxon>
        <taxon>Tepidibacter</taxon>
    </lineage>
</organism>
<dbReference type="Proteomes" id="UP000242520">
    <property type="component" value="Unassembled WGS sequence"/>
</dbReference>
<keyword evidence="1" id="KW-0472">Membrane</keyword>
<name>A0A1M5PFS2_9FIRM</name>
<sequence length="56" mass="6625">MGFLKNCDSWWIIALFFLFLVFQDCLEDVDICSWIPFLVLILVLCSCNEFDCHNKC</sequence>
<keyword evidence="3" id="KW-1185">Reference proteome</keyword>
<keyword evidence="1" id="KW-0812">Transmembrane</keyword>
<feature type="transmembrane region" description="Helical" evidence="1">
    <location>
        <begin position="33"/>
        <end position="50"/>
    </location>
</feature>
<evidence type="ECO:0000313" key="2">
    <source>
        <dbReference type="EMBL" id="SHH00578.1"/>
    </source>
</evidence>
<protein>
    <submittedName>
        <fullName evidence="2">Uncharacterized protein</fullName>
    </submittedName>
</protein>
<evidence type="ECO:0000256" key="1">
    <source>
        <dbReference type="SAM" id="Phobius"/>
    </source>
</evidence>
<dbReference type="EMBL" id="FQXH01000006">
    <property type="protein sequence ID" value="SHH00578.1"/>
    <property type="molecule type" value="Genomic_DNA"/>
</dbReference>
<dbReference type="STRING" id="1123350.SAMN02744040_00458"/>
<dbReference type="AlphaFoldDB" id="A0A1M5PFS2"/>